<dbReference type="PANTHER" id="PTHR43649">
    <property type="entry name" value="ARABINOSE-BINDING PROTEIN-RELATED"/>
    <property type="match status" value="1"/>
</dbReference>
<name>A0A7H8XR99_9ACTN</name>
<dbReference type="Proteomes" id="UP000509335">
    <property type="component" value="Chromosome"/>
</dbReference>
<gene>
    <name evidence="2" type="ORF">HXZ27_26470</name>
</gene>
<dbReference type="KEGG" id="mcab:HXZ27_26470"/>
<dbReference type="EMBL" id="CP058322">
    <property type="protein sequence ID" value="QLD27315.1"/>
    <property type="molecule type" value="Genomic_DNA"/>
</dbReference>
<dbReference type="PANTHER" id="PTHR43649:SF30">
    <property type="entry name" value="ABC TRANSPORTER SUBSTRATE-BINDING PROTEIN"/>
    <property type="match status" value="1"/>
</dbReference>
<reference evidence="2 3" key="1">
    <citation type="submission" date="2020-07" db="EMBL/GenBank/DDBJ databases">
        <title>A bifunctional nitrone conjugated secondary metabolite targeting the ribosome.</title>
        <authorList>
            <person name="Limbrick E.M."/>
            <person name="Graf M."/>
            <person name="Derewacz D.K."/>
            <person name="Nguyen F."/>
            <person name="Spraggins J.M."/>
            <person name="Wieland M."/>
            <person name="Ynigez-Gutierrez A.E."/>
            <person name="Reisman B.J."/>
            <person name="Zinshteyn B."/>
            <person name="McCulloch K."/>
            <person name="Iverson T.M."/>
            <person name="Green R."/>
            <person name="Wilson D.N."/>
            <person name="Bachmann B.O."/>
        </authorList>
    </citation>
    <scope>NUCLEOTIDE SEQUENCE [LARGE SCALE GENOMIC DNA]</scope>
    <source>
        <strain evidence="3">aurantiaca</strain>
    </source>
</reference>
<organism evidence="2 3">
    <name type="scientific">Micromonospora carbonacea</name>
    <dbReference type="NCBI Taxonomy" id="47853"/>
    <lineage>
        <taxon>Bacteria</taxon>
        <taxon>Bacillati</taxon>
        <taxon>Actinomycetota</taxon>
        <taxon>Actinomycetes</taxon>
        <taxon>Micromonosporales</taxon>
        <taxon>Micromonosporaceae</taxon>
        <taxon>Micromonospora</taxon>
    </lineage>
</organism>
<dbReference type="AlphaFoldDB" id="A0A7H8XR99"/>
<protein>
    <submittedName>
        <fullName evidence="2">Extracellular solute-binding protein</fullName>
    </submittedName>
</protein>
<dbReference type="Gene3D" id="3.40.190.10">
    <property type="entry name" value="Periplasmic binding protein-like II"/>
    <property type="match status" value="2"/>
</dbReference>
<dbReference type="Pfam" id="PF01547">
    <property type="entry name" value="SBP_bac_1"/>
    <property type="match status" value="1"/>
</dbReference>
<evidence type="ECO:0000313" key="2">
    <source>
        <dbReference type="EMBL" id="QLD27315.1"/>
    </source>
</evidence>
<accession>A0A7H8XR99</accession>
<evidence type="ECO:0000313" key="3">
    <source>
        <dbReference type="Proteomes" id="UP000509335"/>
    </source>
</evidence>
<proteinExistence type="predicted"/>
<sequence>MVRPPPDRPGAPVRDARTPPPRTGPDPGRRRLLGALLGAPLAATGLAGCGRREDDRPVEDGPVELSVFWYGTAARAETTEKALRLYSSRNNLVSFRVTWQGLPGYYDRLATQAAGGNVPDLIQVDDTVLAEYARREILLDLGGYVTDERLDLRGLPPELARYGEVDGRTVAVAAAQTTAALVYNRSLLRRLGVAEPRTGMSWPAYVDWAARVTRAADGRVAGTMDPSGDHRALWLWLRSGGTELYQGRQLGFGATELVDWFELWQNARARRATPSAALVDQADGGEPGRQLVVTGHTAASFAWAHQFPEFRRQTRDELALAAFPGPPAAQWPRASMYWAGFRGTRHPALVADVIQFLTNNMDAGLALGHERGVSPNLAIRRYVRESLADPGQQAAAALAETVADQLGPAPGPPPKGHARVRALLVETAEGVRSGRAGTRAAATRFVAQAEAALAS</sequence>
<feature type="region of interest" description="Disordered" evidence="1">
    <location>
        <begin position="1"/>
        <end position="30"/>
    </location>
</feature>
<dbReference type="InterPro" id="IPR050490">
    <property type="entry name" value="Bact_solute-bd_prot1"/>
</dbReference>
<evidence type="ECO:0000256" key="1">
    <source>
        <dbReference type="SAM" id="MobiDB-lite"/>
    </source>
</evidence>
<dbReference type="SUPFAM" id="SSF53850">
    <property type="entry name" value="Periplasmic binding protein-like II"/>
    <property type="match status" value="1"/>
</dbReference>
<dbReference type="InterPro" id="IPR006059">
    <property type="entry name" value="SBP"/>
</dbReference>